<dbReference type="EMBL" id="CP022163">
    <property type="protein sequence ID" value="ATB30921.1"/>
    <property type="molecule type" value="Genomic_DNA"/>
</dbReference>
<dbReference type="Proteomes" id="UP000217289">
    <property type="component" value="Chromosome"/>
</dbReference>
<evidence type="ECO:0008006" key="3">
    <source>
        <dbReference type="Google" id="ProtNLM"/>
    </source>
</evidence>
<dbReference type="KEGG" id="mbd:MEBOL_004383"/>
<dbReference type="AlphaFoldDB" id="A0A250IID0"/>
<evidence type="ECO:0000313" key="1">
    <source>
        <dbReference type="EMBL" id="ATB30921.1"/>
    </source>
</evidence>
<reference evidence="1 2" key="1">
    <citation type="submission" date="2017-06" db="EMBL/GenBank/DDBJ databases">
        <authorList>
            <person name="Kim H.J."/>
            <person name="Triplett B.A."/>
        </authorList>
    </citation>
    <scope>NUCLEOTIDE SEQUENCE [LARGE SCALE GENOMIC DNA]</scope>
    <source>
        <strain evidence="1 2">DSM 14713</strain>
    </source>
</reference>
<name>A0A250IID0_9BACT</name>
<protein>
    <recommendedName>
        <fullName evidence="3">Transposase</fullName>
    </recommendedName>
</protein>
<evidence type="ECO:0000313" key="2">
    <source>
        <dbReference type="Proteomes" id="UP000217289"/>
    </source>
</evidence>
<organism evidence="1 2">
    <name type="scientific">Melittangium boletus DSM 14713</name>
    <dbReference type="NCBI Taxonomy" id="1294270"/>
    <lineage>
        <taxon>Bacteria</taxon>
        <taxon>Pseudomonadati</taxon>
        <taxon>Myxococcota</taxon>
        <taxon>Myxococcia</taxon>
        <taxon>Myxococcales</taxon>
        <taxon>Cystobacterineae</taxon>
        <taxon>Archangiaceae</taxon>
        <taxon>Melittangium</taxon>
    </lineage>
</organism>
<keyword evidence="2" id="KW-1185">Reference proteome</keyword>
<gene>
    <name evidence="1" type="ORF">MEBOL_004383</name>
</gene>
<sequence>MSVFHSTVTTETAEEVLRGYAGRWSIEEAFH</sequence>
<accession>A0A250IID0</accession>
<proteinExistence type="predicted"/>